<evidence type="ECO:0000256" key="1">
    <source>
        <dbReference type="ARBA" id="ARBA00022617"/>
    </source>
</evidence>
<dbReference type="SUPFAM" id="SSF46626">
    <property type="entry name" value="Cytochrome c"/>
    <property type="match status" value="1"/>
</dbReference>
<protein>
    <submittedName>
        <fullName evidence="7">Cytochrome c domain membrane protein</fullName>
    </submittedName>
</protein>
<accession>A0A0H3C9R9</accession>
<feature type="transmembrane region" description="Helical" evidence="5">
    <location>
        <begin position="121"/>
        <end position="138"/>
    </location>
</feature>
<evidence type="ECO:0000259" key="6">
    <source>
        <dbReference type="PROSITE" id="PS51007"/>
    </source>
</evidence>
<dbReference type="PhylomeDB" id="A0A0H3C9R9"/>
<feature type="transmembrane region" description="Helical" evidence="5">
    <location>
        <begin position="150"/>
        <end position="169"/>
    </location>
</feature>
<keyword evidence="2 4" id="KW-0479">Metal-binding</keyword>
<dbReference type="GeneID" id="7332793"/>
<dbReference type="InterPro" id="IPR036909">
    <property type="entry name" value="Cyt_c-like_dom_sf"/>
</dbReference>
<dbReference type="Pfam" id="PF06181">
    <property type="entry name" value="Urate_ox_N"/>
    <property type="match status" value="1"/>
</dbReference>
<dbReference type="Gene3D" id="1.10.760.10">
    <property type="entry name" value="Cytochrome c-like domain"/>
    <property type="match status" value="1"/>
</dbReference>
<dbReference type="RefSeq" id="YP_002518063.1">
    <property type="nucleotide sequence ID" value="NC_011916.1"/>
</dbReference>
<dbReference type="KEGG" id="ccs:CCNA_02690"/>
<feature type="domain" description="Cytochrome c" evidence="6">
    <location>
        <begin position="303"/>
        <end position="392"/>
    </location>
</feature>
<dbReference type="InterPro" id="IPR010389">
    <property type="entry name" value="Urate_ox_N"/>
</dbReference>
<dbReference type="RefSeq" id="WP_010920461.1">
    <property type="nucleotide sequence ID" value="NC_011916.1"/>
</dbReference>
<evidence type="ECO:0000256" key="5">
    <source>
        <dbReference type="SAM" id="Phobius"/>
    </source>
</evidence>
<gene>
    <name evidence="7" type="ordered locus">CCNA_02690</name>
</gene>
<dbReference type="InterPro" id="IPR009056">
    <property type="entry name" value="Cyt_c-like_dom"/>
</dbReference>
<keyword evidence="5" id="KW-0472">Membrane</keyword>
<dbReference type="HOGENOM" id="CLU_058049_0_0_5"/>
<dbReference type="Proteomes" id="UP000001364">
    <property type="component" value="Chromosome"/>
</dbReference>
<feature type="transmembrane region" description="Helical" evidence="5">
    <location>
        <begin position="175"/>
        <end position="195"/>
    </location>
</feature>
<evidence type="ECO:0000313" key="7">
    <source>
        <dbReference type="EMBL" id="ACL96155.1"/>
    </source>
</evidence>
<keyword evidence="8" id="KW-1185">Reference proteome</keyword>
<name>A0A0H3C9R9_CAUVN</name>
<keyword evidence="3 4" id="KW-0408">Iron</keyword>
<feature type="transmembrane region" description="Helical" evidence="5">
    <location>
        <begin position="12"/>
        <end position="33"/>
    </location>
</feature>
<dbReference type="GO" id="GO:0020037">
    <property type="term" value="F:heme binding"/>
    <property type="evidence" value="ECO:0007669"/>
    <property type="project" value="InterPro"/>
</dbReference>
<sequence length="395" mass="43359">MDYDFAGWIGMALRWLHVVAGVAWIGASFYFVWLDNNLRDPNPPKDGVKGELWAVHGGGFYHSQKYLNAPAHMPEHLHWFKWEAYTTWLSGFALLIVLYYWQAGVYLIDPAKHAFSQAQAIGAGMAFIFGGLLVYEALCRSPLGKSGKLFGVVWFSILTAATWALTQLFSDRGAFIHVGAIIGTCMVGNVFLVIIPNQRKIVAAMLAGQPVDPRLGAMGKQRSVHNTHMTLPVIFIMISNHYPAVSGHPKAWLLLAMISAGAIAIRYFFIQRHFGKIRHEFLFYGAMLIFGATAIASMKPKDKVEISGEVSFATAQGIIQKHCVACHAATPTHASFSAPPLGAAFDTPEHIKTYAAKINERAVLSTSMPLGNETGMTDEERAQLGAWIKQGANIP</sequence>
<evidence type="ECO:0000256" key="2">
    <source>
        <dbReference type="ARBA" id="ARBA00022723"/>
    </source>
</evidence>
<proteinExistence type="predicted"/>
<organism evidence="7 8">
    <name type="scientific">Caulobacter vibrioides (strain NA1000 / CB15N)</name>
    <name type="common">Caulobacter crescentus</name>
    <dbReference type="NCBI Taxonomy" id="565050"/>
    <lineage>
        <taxon>Bacteria</taxon>
        <taxon>Pseudomonadati</taxon>
        <taxon>Pseudomonadota</taxon>
        <taxon>Alphaproteobacteria</taxon>
        <taxon>Caulobacterales</taxon>
        <taxon>Caulobacteraceae</taxon>
        <taxon>Caulobacter</taxon>
    </lineage>
</organism>
<feature type="transmembrane region" description="Helical" evidence="5">
    <location>
        <begin position="228"/>
        <end position="245"/>
    </location>
</feature>
<dbReference type="GO" id="GO:0046872">
    <property type="term" value="F:metal ion binding"/>
    <property type="evidence" value="ECO:0007669"/>
    <property type="project" value="UniProtKB-KW"/>
</dbReference>
<evidence type="ECO:0000256" key="3">
    <source>
        <dbReference type="ARBA" id="ARBA00023004"/>
    </source>
</evidence>
<dbReference type="EMBL" id="CP001340">
    <property type="protein sequence ID" value="ACL96155.1"/>
    <property type="molecule type" value="Genomic_DNA"/>
</dbReference>
<feature type="transmembrane region" description="Helical" evidence="5">
    <location>
        <begin position="82"/>
        <end position="101"/>
    </location>
</feature>
<evidence type="ECO:0000256" key="4">
    <source>
        <dbReference type="PROSITE-ProRule" id="PRU00433"/>
    </source>
</evidence>
<dbReference type="AlphaFoldDB" id="A0A0H3C9R9"/>
<dbReference type="PATRIC" id="fig|565050.3.peg.2638"/>
<feature type="transmembrane region" description="Helical" evidence="5">
    <location>
        <begin position="251"/>
        <end position="269"/>
    </location>
</feature>
<keyword evidence="5" id="KW-0812">Transmembrane</keyword>
<dbReference type="PROSITE" id="PS51007">
    <property type="entry name" value="CYTC"/>
    <property type="match status" value="1"/>
</dbReference>
<keyword evidence="1 4" id="KW-0349">Heme</keyword>
<keyword evidence="5" id="KW-1133">Transmembrane helix</keyword>
<dbReference type="GO" id="GO:0009055">
    <property type="term" value="F:electron transfer activity"/>
    <property type="evidence" value="ECO:0007669"/>
    <property type="project" value="InterPro"/>
</dbReference>
<dbReference type="OrthoDB" id="9787495at2"/>
<feature type="transmembrane region" description="Helical" evidence="5">
    <location>
        <begin position="281"/>
        <end position="298"/>
    </location>
</feature>
<reference evidence="7 8" key="1">
    <citation type="journal article" date="2010" name="J. Bacteriol.">
        <title>The genetic basis of laboratory adaptation in Caulobacter crescentus.</title>
        <authorList>
            <person name="Marks M.E."/>
            <person name="Castro-Rojas C.M."/>
            <person name="Teiling C."/>
            <person name="Du L."/>
            <person name="Kapatral V."/>
            <person name="Walunas T.L."/>
            <person name="Crosson S."/>
        </authorList>
    </citation>
    <scope>NUCLEOTIDE SEQUENCE [LARGE SCALE GENOMIC DNA]</scope>
    <source>
        <strain evidence="8">NA1000 / CB15N</strain>
    </source>
</reference>
<evidence type="ECO:0000313" key="8">
    <source>
        <dbReference type="Proteomes" id="UP000001364"/>
    </source>
</evidence>